<name>A0A420ERX2_9SPHN</name>
<comment type="caution">
    <text evidence="1">The sequence shown here is derived from an EMBL/GenBank/DDBJ whole genome shotgun (WGS) entry which is preliminary data.</text>
</comment>
<dbReference type="EMBL" id="RAPF01000001">
    <property type="protein sequence ID" value="RKF23427.1"/>
    <property type="molecule type" value="Genomic_DNA"/>
</dbReference>
<dbReference type="Proteomes" id="UP000284395">
    <property type="component" value="Unassembled WGS sequence"/>
</dbReference>
<evidence type="ECO:0000313" key="2">
    <source>
        <dbReference type="Proteomes" id="UP000284395"/>
    </source>
</evidence>
<accession>A0A420ERX2</accession>
<evidence type="ECO:0000313" key="1">
    <source>
        <dbReference type="EMBL" id="RKF23427.1"/>
    </source>
</evidence>
<protein>
    <submittedName>
        <fullName evidence="1">Uncharacterized protein</fullName>
    </submittedName>
</protein>
<sequence length="169" mass="19049">MPIFHRGSRKHRFISHTIHVRKCIAPQLVSLADRLFADDADGDAFQTALRPFFLAERPRIAILKGDEIWFHVEGPLHDCGGRTFPLGAQVFVDHRGWLQLGPVDAADLHARLREAIDAAAFNWLIEHDLLNQCEPLRSRCNRPIDDEVALRQMADAAALIYPEAEPSNA</sequence>
<gene>
    <name evidence="1" type="ORF">D6851_02880</name>
</gene>
<reference evidence="1 2" key="1">
    <citation type="submission" date="2018-09" db="EMBL/GenBank/DDBJ databases">
        <title>Altererythrobacter spongiae sp. nov., isolated from a marine sponge.</title>
        <authorList>
            <person name="Zhuang L."/>
            <person name="Luo L."/>
        </authorList>
    </citation>
    <scope>NUCLEOTIDE SEQUENCE [LARGE SCALE GENOMIC DNA]</scope>
    <source>
        <strain evidence="1 2">HN-Y73</strain>
    </source>
</reference>
<proteinExistence type="predicted"/>
<dbReference type="AlphaFoldDB" id="A0A420ERX2"/>
<organism evidence="1 2">
    <name type="scientific">Altericroceibacterium spongiae</name>
    <dbReference type="NCBI Taxonomy" id="2320269"/>
    <lineage>
        <taxon>Bacteria</taxon>
        <taxon>Pseudomonadati</taxon>
        <taxon>Pseudomonadota</taxon>
        <taxon>Alphaproteobacteria</taxon>
        <taxon>Sphingomonadales</taxon>
        <taxon>Erythrobacteraceae</taxon>
        <taxon>Altericroceibacterium</taxon>
    </lineage>
</organism>
<dbReference type="OrthoDB" id="7447588at2"/>
<keyword evidence="2" id="KW-1185">Reference proteome</keyword>
<dbReference type="RefSeq" id="WP_120323332.1">
    <property type="nucleotide sequence ID" value="NZ_RAPF01000001.1"/>
</dbReference>